<keyword evidence="3" id="KW-0285">Flavoprotein</keyword>
<evidence type="ECO:0000256" key="3">
    <source>
        <dbReference type="ARBA" id="ARBA00022630"/>
    </source>
</evidence>
<evidence type="ECO:0000313" key="7">
    <source>
        <dbReference type="Proteomes" id="UP000199137"/>
    </source>
</evidence>
<dbReference type="InterPro" id="IPR006076">
    <property type="entry name" value="FAD-dep_OxRdtase"/>
</dbReference>
<keyword evidence="4" id="KW-0560">Oxidoreductase</keyword>
<name>A0A1I6AW31_9PSEU</name>
<protein>
    <submittedName>
        <fullName evidence="6">D-amino-acid dehydrogenase</fullName>
    </submittedName>
</protein>
<evidence type="ECO:0000313" key="6">
    <source>
        <dbReference type="EMBL" id="SFQ72894.1"/>
    </source>
</evidence>
<comment type="similarity">
    <text evidence="2">Belongs to the DadA oxidoreductase family.</text>
</comment>
<comment type="cofactor">
    <cofactor evidence="1">
        <name>FAD</name>
        <dbReference type="ChEBI" id="CHEBI:57692"/>
    </cofactor>
</comment>
<reference evidence="6 7" key="1">
    <citation type="submission" date="2016-10" db="EMBL/GenBank/DDBJ databases">
        <authorList>
            <person name="de Groot N.N."/>
        </authorList>
    </citation>
    <scope>NUCLEOTIDE SEQUENCE [LARGE SCALE GENOMIC DNA]</scope>
    <source>
        <strain evidence="6 7">DSM 44637</strain>
    </source>
</reference>
<evidence type="ECO:0000259" key="5">
    <source>
        <dbReference type="Pfam" id="PF01266"/>
    </source>
</evidence>
<dbReference type="GO" id="GO:0016491">
    <property type="term" value="F:oxidoreductase activity"/>
    <property type="evidence" value="ECO:0007669"/>
    <property type="project" value="UniProtKB-KW"/>
</dbReference>
<dbReference type="RefSeq" id="WP_093576942.1">
    <property type="nucleotide sequence ID" value="NZ_FOWC01000021.1"/>
</dbReference>
<dbReference type="AlphaFoldDB" id="A0A1I6AW31"/>
<organism evidence="6 7">
    <name type="scientific">Amycolatopsis rubida</name>
    <dbReference type="NCBI Taxonomy" id="112413"/>
    <lineage>
        <taxon>Bacteria</taxon>
        <taxon>Bacillati</taxon>
        <taxon>Actinomycetota</taxon>
        <taxon>Actinomycetes</taxon>
        <taxon>Pseudonocardiales</taxon>
        <taxon>Pseudonocardiaceae</taxon>
        <taxon>Amycolatopsis</taxon>
    </lineage>
</organism>
<dbReference type="Pfam" id="PF01266">
    <property type="entry name" value="DAO"/>
    <property type="match status" value="1"/>
</dbReference>
<dbReference type="EMBL" id="FOWC01000021">
    <property type="protein sequence ID" value="SFQ72894.1"/>
    <property type="molecule type" value="Genomic_DNA"/>
</dbReference>
<dbReference type="PANTHER" id="PTHR13847:SF286">
    <property type="entry name" value="D-AMINO ACID DEHYDROGENASE"/>
    <property type="match status" value="1"/>
</dbReference>
<sequence>MRVIVIGSGIGGASTAYHLALLGADVVVVDADRAGVATDAGAGIVSPWTSAWDEAVYPLAAAAGRYYPALAAELSEAGHESSYEVVGGMVVSALEDELTAAYDRLAGRVADAPEAGVLERLDEGQARELFPPLAPGLAAVRLSGAGRVDGQVLRRALISAAIDRGVEFVTAEASLEPGLRVRAGAEEVAGDAVVLAAGAWSGQVAEALGVPVPVVPQRGQISHFDLPGVETAGWPVVLPRSSHYLLAFPGGRVVAGATRESEAGFDHRVTAAGQREVLEQALAVAPGLGDAGLVETRVGFRPVSPDGLPLLGQVAPGLYLATGFGPAGLTLGPFAGKLVAELVLGADVPGELLAGLGAGRFS</sequence>
<dbReference type="OrthoDB" id="9806257at2"/>
<proteinExistence type="inferred from homology"/>
<dbReference type="InterPro" id="IPR036188">
    <property type="entry name" value="FAD/NAD-bd_sf"/>
</dbReference>
<dbReference type="PANTHER" id="PTHR13847">
    <property type="entry name" value="SARCOSINE DEHYDROGENASE-RELATED"/>
    <property type="match status" value="1"/>
</dbReference>
<accession>A0A1I6AW31</accession>
<evidence type="ECO:0000256" key="4">
    <source>
        <dbReference type="ARBA" id="ARBA00023002"/>
    </source>
</evidence>
<evidence type="ECO:0000256" key="1">
    <source>
        <dbReference type="ARBA" id="ARBA00001974"/>
    </source>
</evidence>
<dbReference type="GO" id="GO:0005737">
    <property type="term" value="C:cytoplasm"/>
    <property type="evidence" value="ECO:0007669"/>
    <property type="project" value="TreeGrafter"/>
</dbReference>
<dbReference type="Proteomes" id="UP000199137">
    <property type="component" value="Unassembled WGS sequence"/>
</dbReference>
<dbReference type="STRING" id="112413.SAMN05421854_12149"/>
<dbReference type="SUPFAM" id="SSF54373">
    <property type="entry name" value="FAD-linked reductases, C-terminal domain"/>
    <property type="match status" value="1"/>
</dbReference>
<dbReference type="SUPFAM" id="SSF51971">
    <property type="entry name" value="Nucleotide-binding domain"/>
    <property type="match status" value="1"/>
</dbReference>
<dbReference type="Gene3D" id="3.50.50.60">
    <property type="entry name" value="FAD/NAD(P)-binding domain"/>
    <property type="match status" value="1"/>
</dbReference>
<gene>
    <name evidence="6" type="ORF">SAMN05421854_12149</name>
</gene>
<evidence type="ECO:0000256" key="2">
    <source>
        <dbReference type="ARBA" id="ARBA00009410"/>
    </source>
</evidence>
<dbReference type="Gene3D" id="3.30.9.10">
    <property type="entry name" value="D-Amino Acid Oxidase, subunit A, domain 2"/>
    <property type="match status" value="1"/>
</dbReference>
<feature type="domain" description="FAD dependent oxidoreductase" evidence="5">
    <location>
        <begin position="2"/>
        <end position="342"/>
    </location>
</feature>